<dbReference type="PROSITE" id="PS51664">
    <property type="entry name" value="YCAO"/>
    <property type="match status" value="1"/>
</dbReference>
<dbReference type="Proteomes" id="UP001055153">
    <property type="component" value="Unassembled WGS sequence"/>
</dbReference>
<sequence>MAFVPPPGPSAEMPSVKQALTNGSRVVPPETTWERIRPHLPGLGVTRVGEITGLDRIGIPVWFAVRPNARTLSVSQGKGLSDAAARASAVMEAVELAHAEEPGLPVRHALLREIATAGEVVDVTALPAARHALFGLRTEIPWTPARDWATGAPVFVPYELVHADATVPRMRGMGAFLHSTNGLASGNTLHEAVLHGLCECIERDAVALWLQAGAARQAATRLDLTRVAHPAVRGVLDRLRQAGVSPAAWDVTSDVGVATIRAVLADDAADAETRPMPGSGGAGCHPDPVIALCRALTEAAQSRLTAIAGARDDLGRAQYGETQSAEALGTVRALAGVAGRRPFSAVPAHAAGSVEADLAHVTGCLARAGLDRILVVDLSRDGLPVRVARVIVPGLEGPVDSPSWVPGRRARAAGAAA</sequence>
<proteinExistence type="predicted"/>
<dbReference type="Gene3D" id="3.30.1330.230">
    <property type="match status" value="1"/>
</dbReference>
<name>A0ABQ4SBF1_9HYPH</name>
<reference evidence="2" key="1">
    <citation type="journal article" date="2021" name="Front. Microbiol.">
        <title>Comprehensive Comparative Genomics and Phenotyping of Methylobacterium Species.</title>
        <authorList>
            <person name="Alessa O."/>
            <person name="Ogura Y."/>
            <person name="Fujitani Y."/>
            <person name="Takami H."/>
            <person name="Hayashi T."/>
            <person name="Sahin N."/>
            <person name="Tani A."/>
        </authorList>
    </citation>
    <scope>NUCLEOTIDE SEQUENCE</scope>
    <source>
        <strain evidence="2">DSM 17168</strain>
    </source>
</reference>
<dbReference type="RefSeq" id="WP_238235408.1">
    <property type="nucleotide sequence ID" value="NZ_BPQQ01000027.1"/>
</dbReference>
<dbReference type="EMBL" id="BPQQ01000027">
    <property type="protein sequence ID" value="GJE00522.1"/>
    <property type="molecule type" value="Genomic_DNA"/>
</dbReference>
<dbReference type="NCBIfam" id="TIGR00702">
    <property type="entry name" value="YcaO-type kinase domain"/>
    <property type="match status" value="1"/>
</dbReference>
<evidence type="ECO:0000313" key="2">
    <source>
        <dbReference type="EMBL" id="GJE00522.1"/>
    </source>
</evidence>
<reference evidence="2" key="2">
    <citation type="submission" date="2021-08" db="EMBL/GenBank/DDBJ databases">
        <authorList>
            <person name="Tani A."/>
            <person name="Ola A."/>
            <person name="Ogura Y."/>
            <person name="Katsura K."/>
            <person name="Hayashi T."/>
        </authorList>
    </citation>
    <scope>NUCLEOTIDE SEQUENCE</scope>
    <source>
        <strain evidence="2">DSM 17168</strain>
    </source>
</reference>
<keyword evidence="3" id="KW-1185">Reference proteome</keyword>
<gene>
    <name evidence="2" type="ORF">GMJLKIPL_2444</name>
</gene>
<evidence type="ECO:0000313" key="3">
    <source>
        <dbReference type="Proteomes" id="UP001055153"/>
    </source>
</evidence>
<feature type="domain" description="YcaO" evidence="1">
    <location>
        <begin position="77"/>
        <end position="417"/>
    </location>
</feature>
<dbReference type="InterPro" id="IPR003776">
    <property type="entry name" value="YcaO-like_dom"/>
</dbReference>
<evidence type="ECO:0000259" key="1">
    <source>
        <dbReference type="PROSITE" id="PS51664"/>
    </source>
</evidence>
<dbReference type="PANTHER" id="PTHR37809:SF1">
    <property type="entry name" value="RIBOSOMAL PROTEIN S12 METHYLTHIOTRANSFERASE ACCESSORY FACTOR YCAO"/>
    <property type="match status" value="1"/>
</dbReference>
<accession>A0ABQ4SBF1</accession>
<protein>
    <recommendedName>
        <fullName evidence="1">YcaO domain-containing protein</fullName>
    </recommendedName>
</protein>
<comment type="caution">
    <text evidence="2">The sequence shown here is derived from an EMBL/GenBank/DDBJ whole genome shotgun (WGS) entry which is preliminary data.</text>
</comment>
<organism evidence="2 3">
    <name type="scientific">Methylobacterium isbiliense</name>
    <dbReference type="NCBI Taxonomy" id="315478"/>
    <lineage>
        <taxon>Bacteria</taxon>
        <taxon>Pseudomonadati</taxon>
        <taxon>Pseudomonadota</taxon>
        <taxon>Alphaproteobacteria</taxon>
        <taxon>Hyphomicrobiales</taxon>
        <taxon>Methylobacteriaceae</taxon>
        <taxon>Methylobacterium</taxon>
    </lineage>
</organism>
<dbReference type="Pfam" id="PF02624">
    <property type="entry name" value="YcaO"/>
    <property type="match status" value="1"/>
</dbReference>
<dbReference type="PANTHER" id="PTHR37809">
    <property type="entry name" value="RIBOSOMAL PROTEIN S12 METHYLTHIOTRANSFERASE ACCESSORY FACTOR YCAO"/>
    <property type="match status" value="1"/>
</dbReference>